<keyword evidence="1" id="KW-0863">Zinc-finger</keyword>
<evidence type="ECO:0000256" key="1">
    <source>
        <dbReference type="PROSITE-ProRule" id="PRU00047"/>
    </source>
</evidence>
<protein>
    <recommendedName>
        <fullName evidence="2">CCHC-type domain-containing protein</fullName>
    </recommendedName>
</protein>
<dbReference type="GO" id="GO:0003676">
    <property type="term" value="F:nucleic acid binding"/>
    <property type="evidence" value="ECO:0007669"/>
    <property type="project" value="InterPro"/>
</dbReference>
<dbReference type="SUPFAM" id="SSF57756">
    <property type="entry name" value="Retrovirus zinc finger-like domains"/>
    <property type="match status" value="1"/>
</dbReference>
<name>A0A9P0P572_ACAOB</name>
<dbReference type="InterPro" id="IPR036875">
    <property type="entry name" value="Znf_CCHC_sf"/>
</dbReference>
<evidence type="ECO:0000313" key="4">
    <source>
        <dbReference type="Proteomes" id="UP001152888"/>
    </source>
</evidence>
<dbReference type="PROSITE" id="PS50158">
    <property type="entry name" value="ZF_CCHC"/>
    <property type="match status" value="1"/>
</dbReference>
<comment type="caution">
    <text evidence="3">The sequence shown here is derived from an EMBL/GenBank/DDBJ whole genome shotgun (WGS) entry which is preliminary data.</text>
</comment>
<dbReference type="OrthoDB" id="6775559at2759"/>
<evidence type="ECO:0000259" key="2">
    <source>
        <dbReference type="PROSITE" id="PS50158"/>
    </source>
</evidence>
<organism evidence="3 4">
    <name type="scientific">Acanthoscelides obtectus</name>
    <name type="common">Bean weevil</name>
    <name type="synonym">Bruchus obtectus</name>
    <dbReference type="NCBI Taxonomy" id="200917"/>
    <lineage>
        <taxon>Eukaryota</taxon>
        <taxon>Metazoa</taxon>
        <taxon>Ecdysozoa</taxon>
        <taxon>Arthropoda</taxon>
        <taxon>Hexapoda</taxon>
        <taxon>Insecta</taxon>
        <taxon>Pterygota</taxon>
        <taxon>Neoptera</taxon>
        <taxon>Endopterygota</taxon>
        <taxon>Coleoptera</taxon>
        <taxon>Polyphaga</taxon>
        <taxon>Cucujiformia</taxon>
        <taxon>Chrysomeloidea</taxon>
        <taxon>Chrysomelidae</taxon>
        <taxon>Bruchinae</taxon>
        <taxon>Bruchini</taxon>
        <taxon>Acanthoscelides</taxon>
    </lineage>
</organism>
<proteinExistence type="predicted"/>
<dbReference type="GO" id="GO:0008270">
    <property type="term" value="F:zinc ion binding"/>
    <property type="evidence" value="ECO:0007669"/>
    <property type="project" value="UniProtKB-KW"/>
</dbReference>
<sequence length="201" mass="22599">MGNAKLEQELKSKFRPSQLNANVTGTRLIRDGVLVNCADVKSLQNLKDGLKRQAGNAFNVYEPKKLRPKIVVYSVDKSAAEDARLSEIIIADNELDATEADIRVVTNFKFKDGINVVLEVTPSIFKNVMGKGFLYIGWKRCNVKEHFDVAKCFKCYNYGHYKKDCKSSVTICPQCSGNHEKRDCISSDLCCINCKTSNNKF</sequence>
<keyword evidence="1" id="KW-0862">Zinc</keyword>
<gene>
    <name evidence="3" type="ORF">ACAOBT_LOCUS6548</name>
</gene>
<keyword evidence="1" id="KW-0479">Metal-binding</keyword>
<evidence type="ECO:0000313" key="3">
    <source>
        <dbReference type="EMBL" id="CAH1965858.1"/>
    </source>
</evidence>
<reference evidence="3" key="1">
    <citation type="submission" date="2022-03" db="EMBL/GenBank/DDBJ databases">
        <authorList>
            <person name="Sayadi A."/>
        </authorList>
    </citation>
    <scope>NUCLEOTIDE SEQUENCE</scope>
</reference>
<feature type="domain" description="CCHC-type" evidence="2">
    <location>
        <begin position="151"/>
        <end position="167"/>
    </location>
</feature>
<dbReference type="Proteomes" id="UP001152888">
    <property type="component" value="Unassembled WGS sequence"/>
</dbReference>
<dbReference type="AlphaFoldDB" id="A0A9P0P572"/>
<accession>A0A9P0P572</accession>
<dbReference type="EMBL" id="CAKOFQ010006729">
    <property type="protein sequence ID" value="CAH1965858.1"/>
    <property type="molecule type" value="Genomic_DNA"/>
</dbReference>
<keyword evidence="4" id="KW-1185">Reference proteome</keyword>
<dbReference type="InterPro" id="IPR001878">
    <property type="entry name" value="Znf_CCHC"/>
</dbReference>